<evidence type="ECO:0000256" key="2">
    <source>
        <dbReference type="ARBA" id="ARBA00022857"/>
    </source>
</evidence>
<evidence type="ECO:0000256" key="1">
    <source>
        <dbReference type="ARBA" id="ARBA00006484"/>
    </source>
</evidence>
<dbReference type="GeneID" id="95389070"/>
<dbReference type="GO" id="GO:0016491">
    <property type="term" value="F:oxidoreductase activity"/>
    <property type="evidence" value="ECO:0007669"/>
    <property type="project" value="UniProtKB-KW"/>
</dbReference>
<keyword evidence="5" id="KW-1185">Reference proteome</keyword>
<comment type="similarity">
    <text evidence="1">Belongs to the short-chain dehydrogenases/reductases (SDR) family.</text>
</comment>
<dbReference type="SUPFAM" id="SSF51735">
    <property type="entry name" value="NAD(P)-binding Rossmann-fold domains"/>
    <property type="match status" value="1"/>
</dbReference>
<dbReference type="Gene3D" id="3.40.50.720">
    <property type="entry name" value="NAD(P)-binding Rossmann-like Domain"/>
    <property type="match status" value="1"/>
</dbReference>
<keyword evidence="3" id="KW-0560">Oxidoreductase</keyword>
<organism evidence="4 5">
    <name type="scientific">Nonomuraea dietziae</name>
    <dbReference type="NCBI Taxonomy" id="65515"/>
    <lineage>
        <taxon>Bacteria</taxon>
        <taxon>Bacillati</taxon>
        <taxon>Actinomycetota</taxon>
        <taxon>Actinomycetes</taxon>
        <taxon>Streptosporangiales</taxon>
        <taxon>Streptosporangiaceae</taxon>
        <taxon>Nonomuraea</taxon>
    </lineage>
</organism>
<gene>
    <name evidence="4" type="ORF">FHR33_002582</name>
</gene>
<proteinExistence type="inferred from homology"/>
<evidence type="ECO:0000313" key="4">
    <source>
        <dbReference type="EMBL" id="MBB3726722.1"/>
    </source>
</evidence>
<dbReference type="InterPro" id="IPR002347">
    <property type="entry name" value="SDR_fam"/>
</dbReference>
<dbReference type="Proteomes" id="UP000579945">
    <property type="component" value="Unassembled WGS sequence"/>
</dbReference>
<comment type="caution">
    <text evidence="4">The sequence shown here is derived from an EMBL/GenBank/DDBJ whole genome shotgun (WGS) entry which is preliminary data.</text>
</comment>
<protein>
    <submittedName>
        <fullName evidence="4">NAD(P)-dependent dehydrogenase (Short-subunit alcohol dehydrogenase family)</fullName>
    </submittedName>
</protein>
<reference evidence="4 5" key="1">
    <citation type="submission" date="2020-08" db="EMBL/GenBank/DDBJ databases">
        <title>Sequencing the genomes of 1000 actinobacteria strains.</title>
        <authorList>
            <person name="Klenk H.-P."/>
        </authorList>
    </citation>
    <scope>NUCLEOTIDE SEQUENCE [LARGE SCALE GENOMIC DNA]</scope>
    <source>
        <strain evidence="4 5">DSM 44320</strain>
    </source>
</reference>
<sequence length="276" mass="29879">MAKIAVVTGANQGLGFALVEGLARRLSPDDVVYLTGRDAGRVARAREQVTEAKAEVRTCLLDVRDGQAVAALAGRLRDEHGGVDIVFSNHYLRTVPEDVPAEVIEPYVDANNLGTTRMLRAFLPVLRQGGRFVVVSSSLGRLRELPEPLRRPFDEAATLDDLDATLLAWRDAVLAGRAGDEGWPAFINIPSKVGQVAAVRTLARQRRAEDLAHDRLLVAVCPGMIDTASSRPWFDMTGAQTPEQAAVALVELALAPEADPALYGELVRFGRVLSWP</sequence>
<name>A0A7W5VFC7_9ACTN</name>
<dbReference type="Pfam" id="PF00106">
    <property type="entry name" value="adh_short"/>
    <property type="match status" value="1"/>
</dbReference>
<evidence type="ECO:0000256" key="3">
    <source>
        <dbReference type="ARBA" id="ARBA00023002"/>
    </source>
</evidence>
<dbReference type="PANTHER" id="PTHR43963">
    <property type="entry name" value="CARBONYL REDUCTASE 1-RELATED"/>
    <property type="match status" value="1"/>
</dbReference>
<dbReference type="RefSeq" id="WP_183646373.1">
    <property type="nucleotide sequence ID" value="NZ_JACIBV010000001.1"/>
</dbReference>
<keyword evidence="2" id="KW-0521">NADP</keyword>
<dbReference type="AlphaFoldDB" id="A0A7W5VFC7"/>
<dbReference type="PANTHER" id="PTHR43963:SF6">
    <property type="entry name" value="CHAIN DEHYDROGENASE FAMILY PROTEIN, PUTATIVE (AFU_ORTHOLOGUE AFUA_3G15350)-RELATED"/>
    <property type="match status" value="1"/>
</dbReference>
<dbReference type="PRINTS" id="PR00081">
    <property type="entry name" value="GDHRDH"/>
</dbReference>
<dbReference type="InterPro" id="IPR036291">
    <property type="entry name" value="NAD(P)-bd_dom_sf"/>
</dbReference>
<accession>A0A7W5VFC7</accession>
<dbReference type="EMBL" id="JACIBV010000001">
    <property type="protein sequence ID" value="MBB3726722.1"/>
    <property type="molecule type" value="Genomic_DNA"/>
</dbReference>
<evidence type="ECO:0000313" key="5">
    <source>
        <dbReference type="Proteomes" id="UP000579945"/>
    </source>
</evidence>